<accession>A0A2H3ET40</accession>
<dbReference type="SUPFAM" id="SSF81383">
    <property type="entry name" value="F-box domain"/>
    <property type="match status" value="1"/>
</dbReference>
<protein>
    <recommendedName>
        <fullName evidence="1">F-box domain-containing protein</fullName>
    </recommendedName>
</protein>
<dbReference type="Proteomes" id="UP000217790">
    <property type="component" value="Unassembled WGS sequence"/>
</dbReference>
<dbReference type="Pfam" id="PF12937">
    <property type="entry name" value="F-box-like"/>
    <property type="match status" value="1"/>
</dbReference>
<sequence>MAPSVIYIPMPRMQIDLPDPPEAWPAEFLRLLKSNEPPTQAQVTEIQPMLAHARENMTILFRASEKLQGIIDACKAIISPIRQLPPEILLEIFLWINVDRAPVDVFSMASIPCTLGLVCRQWRGIVRSTAGFWSNILVRGFSNDRHGPVPINRLRLLEQALALSNGQLLSIRCSLDSDGLLEIERERDAIQEKWPIPTECDEDTIVMALNREVLRLLVRESPRWNNVCFRIDDYAYLPILNGARGKLDQLTTLSFGMIPGWIESRSVIVFNAFEVAPKLRNVELSRMGDVVPVLPMQQLVSVREEWYDHNSLNEHLKRLCEMPNLQGYDLDGFDYELNSRAPIQHNALRVLHACTPGAFTSLELPNLEEVCLKAASFDNACRFTTLHKLPGLIDRSRCSIRKLILSDVMESEDLVPVLERTPNLNELHVEQNRWHFDGNQFIARVAKYLRIREDGQIPLPNLHTLTISVRGSPKWDVPFDLPMTFLKRKTAEMIRNRWNIAGGSAVDRLRFVRIYISVPSKYHIAPYDEFAEGLRGLQEDGLNISVSIIGGDETLYQL</sequence>
<evidence type="ECO:0000313" key="2">
    <source>
        <dbReference type="EMBL" id="PBL02744.1"/>
    </source>
</evidence>
<dbReference type="InterPro" id="IPR036047">
    <property type="entry name" value="F-box-like_dom_sf"/>
</dbReference>
<dbReference type="EMBL" id="KZ293645">
    <property type="protein sequence ID" value="PBL02744.1"/>
    <property type="molecule type" value="Genomic_DNA"/>
</dbReference>
<dbReference type="InParanoid" id="A0A2H3ET40"/>
<dbReference type="InterPro" id="IPR001810">
    <property type="entry name" value="F-box_dom"/>
</dbReference>
<dbReference type="STRING" id="47427.A0A2H3ET40"/>
<dbReference type="OrthoDB" id="3365698at2759"/>
<feature type="domain" description="F-box" evidence="1">
    <location>
        <begin position="78"/>
        <end position="136"/>
    </location>
</feature>
<dbReference type="PROSITE" id="PS50181">
    <property type="entry name" value="FBOX"/>
    <property type="match status" value="1"/>
</dbReference>
<reference evidence="3" key="1">
    <citation type="journal article" date="2017" name="Nat. Ecol. Evol.">
        <title>Genome expansion and lineage-specific genetic innovations in the forest pathogenic fungi Armillaria.</title>
        <authorList>
            <person name="Sipos G."/>
            <person name="Prasanna A.N."/>
            <person name="Walter M.C."/>
            <person name="O'Connor E."/>
            <person name="Balint B."/>
            <person name="Krizsan K."/>
            <person name="Kiss B."/>
            <person name="Hess J."/>
            <person name="Varga T."/>
            <person name="Slot J."/>
            <person name="Riley R."/>
            <person name="Boka B."/>
            <person name="Rigling D."/>
            <person name="Barry K."/>
            <person name="Lee J."/>
            <person name="Mihaltcheva S."/>
            <person name="LaButti K."/>
            <person name="Lipzen A."/>
            <person name="Waldron R."/>
            <person name="Moloney N.M."/>
            <person name="Sperisen C."/>
            <person name="Kredics L."/>
            <person name="Vagvoelgyi C."/>
            <person name="Patrignani A."/>
            <person name="Fitzpatrick D."/>
            <person name="Nagy I."/>
            <person name="Doyle S."/>
            <person name="Anderson J.B."/>
            <person name="Grigoriev I.V."/>
            <person name="Gueldener U."/>
            <person name="Muensterkoetter M."/>
            <person name="Nagy L.G."/>
        </authorList>
    </citation>
    <scope>NUCLEOTIDE SEQUENCE [LARGE SCALE GENOMIC DNA]</scope>
    <source>
        <strain evidence="3">Ar21-2</strain>
    </source>
</reference>
<gene>
    <name evidence="2" type="ORF">ARMGADRAFT_1109922</name>
</gene>
<dbReference type="InterPro" id="IPR032675">
    <property type="entry name" value="LRR_dom_sf"/>
</dbReference>
<evidence type="ECO:0000313" key="3">
    <source>
        <dbReference type="Proteomes" id="UP000217790"/>
    </source>
</evidence>
<dbReference type="OMA" id="AHARENM"/>
<dbReference type="Gene3D" id="3.80.10.10">
    <property type="entry name" value="Ribonuclease Inhibitor"/>
    <property type="match status" value="1"/>
</dbReference>
<proteinExistence type="predicted"/>
<dbReference type="SUPFAM" id="SSF52047">
    <property type="entry name" value="RNI-like"/>
    <property type="match status" value="1"/>
</dbReference>
<organism evidence="2 3">
    <name type="scientific">Armillaria gallica</name>
    <name type="common">Bulbous honey fungus</name>
    <name type="synonym">Armillaria bulbosa</name>
    <dbReference type="NCBI Taxonomy" id="47427"/>
    <lineage>
        <taxon>Eukaryota</taxon>
        <taxon>Fungi</taxon>
        <taxon>Dikarya</taxon>
        <taxon>Basidiomycota</taxon>
        <taxon>Agaricomycotina</taxon>
        <taxon>Agaricomycetes</taxon>
        <taxon>Agaricomycetidae</taxon>
        <taxon>Agaricales</taxon>
        <taxon>Marasmiineae</taxon>
        <taxon>Physalacriaceae</taxon>
        <taxon>Armillaria</taxon>
    </lineage>
</organism>
<evidence type="ECO:0000259" key="1">
    <source>
        <dbReference type="PROSITE" id="PS50181"/>
    </source>
</evidence>
<keyword evidence="3" id="KW-1185">Reference proteome</keyword>
<dbReference type="Gene3D" id="1.20.1280.50">
    <property type="match status" value="1"/>
</dbReference>
<dbReference type="AlphaFoldDB" id="A0A2H3ET40"/>
<name>A0A2H3ET40_ARMGA</name>